<dbReference type="GO" id="GO:0004674">
    <property type="term" value="F:protein serine/threonine kinase activity"/>
    <property type="evidence" value="ECO:0007669"/>
    <property type="project" value="UniProtKB-KW"/>
</dbReference>
<dbReference type="SUPFAM" id="SSF56112">
    <property type="entry name" value="Protein kinase-like (PK-like)"/>
    <property type="match status" value="1"/>
</dbReference>
<evidence type="ECO:0000256" key="6">
    <source>
        <dbReference type="ARBA" id="ARBA00022741"/>
    </source>
</evidence>
<dbReference type="GO" id="GO:0005524">
    <property type="term" value="F:ATP binding"/>
    <property type="evidence" value="ECO:0007669"/>
    <property type="project" value="UniProtKB-UniRule"/>
</dbReference>
<evidence type="ECO:0000256" key="14">
    <source>
        <dbReference type="SAM" id="Phobius"/>
    </source>
</evidence>
<sequence length="416" mass="46434">MNSLALAGIIVGGIVIILAIKFLTRWIEVKREWQAERARLQAVAGAPIQPANGACVVSSPAPPYHANRVVEMGAVDRFLDDILREKPARFTPENLREFTRNYAERLGSGGFGVVYRGALPNGVQVAVKILNSTLDRRAEEQFMAEVGTAGRTYHINLVRLYGFCFDATTKALVYEYLENSSLDRVLFEREQHRDVIDGGALGFDTLYGIIVGTARGLRYLHEECQHRIIHYDIKPGNVLLTADYTAKVADFGLARLCNRDNTHLTMTGARGTPGYAAPELWLPLPVTHKCDVYSFGMLVFEILGRRRNLEPQHPAVSQEWYPKWVWQRFDQGRFGDVMAASGIHAKDRDKAERMCKVALWCVQYQPEARLSMSSVVRMLEGEEEIARPVNPFTYMASLHTISCSSSGGSAAASSYS</sequence>
<keyword evidence="2 13" id="KW-0723">Serine/threonine-protein kinase</keyword>
<dbReference type="InterPro" id="IPR045874">
    <property type="entry name" value="LRK10/LRL21-25-like"/>
</dbReference>
<reference evidence="16" key="1">
    <citation type="journal article" date="2012" name="Nat. Biotechnol.">
        <title>Reference genome sequence of the model plant Setaria.</title>
        <authorList>
            <person name="Bennetzen J.L."/>
            <person name="Schmutz J."/>
            <person name="Wang H."/>
            <person name="Percifield R."/>
            <person name="Hawkins J."/>
            <person name="Pontaroli A.C."/>
            <person name="Estep M."/>
            <person name="Feng L."/>
            <person name="Vaughn J.N."/>
            <person name="Grimwood J."/>
            <person name="Jenkins J."/>
            <person name="Barry K."/>
            <person name="Lindquist E."/>
            <person name="Hellsten U."/>
            <person name="Deshpande S."/>
            <person name="Wang X."/>
            <person name="Wu X."/>
            <person name="Mitros T."/>
            <person name="Triplett J."/>
            <person name="Yang X."/>
            <person name="Ye C.Y."/>
            <person name="Mauro-Herrera M."/>
            <person name="Wang L."/>
            <person name="Li P."/>
            <person name="Sharma M."/>
            <person name="Sharma R."/>
            <person name="Ronald P.C."/>
            <person name="Panaud O."/>
            <person name="Kellogg E.A."/>
            <person name="Brutnell T.P."/>
            <person name="Doust A.N."/>
            <person name="Tuskan G.A."/>
            <person name="Rokhsar D."/>
            <person name="Devos K.M."/>
        </authorList>
    </citation>
    <scope>NUCLEOTIDE SEQUENCE [LARGE SCALE GENOMIC DNA]</scope>
    <source>
        <strain evidence="16">Yugu1</strain>
    </source>
</reference>
<keyword evidence="8 12" id="KW-0067">ATP-binding</keyword>
<dbReference type="AlphaFoldDB" id="A0A368QAG5"/>
<dbReference type="SMART" id="SM00220">
    <property type="entry name" value="S_TKc"/>
    <property type="match status" value="1"/>
</dbReference>
<dbReference type="InterPro" id="IPR008271">
    <property type="entry name" value="Ser/Thr_kinase_AS"/>
</dbReference>
<comment type="similarity">
    <text evidence="13">Belongs to the protein kinase superfamily.</text>
</comment>
<keyword evidence="11" id="KW-0325">Glycoprotein</keyword>
<dbReference type="InterPro" id="IPR001245">
    <property type="entry name" value="Ser-Thr/Tyr_kinase_cat_dom"/>
</dbReference>
<evidence type="ECO:0000256" key="13">
    <source>
        <dbReference type="RuleBase" id="RU000304"/>
    </source>
</evidence>
<organism evidence="16">
    <name type="scientific">Setaria italica</name>
    <name type="common">Foxtail millet</name>
    <name type="synonym">Panicum italicum</name>
    <dbReference type="NCBI Taxonomy" id="4555"/>
    <lineage>
        <taxon>Eukaryota</taxon>
        <taxon>Viridiplantae</taxon>
        <taxon>Streptophyta</taxon>
        <taxon>Embryophyta</taxon>
        <taxon>Tracheophyta</taxon>
        <taxon>Spermatophyta</taxon>
        <taxon>Magnoliopsida</taxon>
        <taxon>Liliopsida</taxon>
        <taxon>Poales</taxon>
        <taxon>Poaceae</taxon>
        <taxon>PACMAD clade</taxon>
        <taxon>Panicoideae</taxon>
        <taxon>Panicodae</taxon>
        <taxon>Paniceae</taxon>
        <taxon>Cenchrinae</taxon>
        <taxon>Setaria</taxon>
    </lineage>
</organism>
<evidence type="ECO:0000256" key="8">
    <source>
        <dbReference type="ARBA" id="ARBA00022840"/>
    </source>
</evidence>
<feature type="domain" description="Protein kinase" evidence="15">
    <location>
        <begin position="100"/>
        <end position="393"/>
    </location>
</feature>
<dbReference type="FunFam" id="3.30.200.20:FF:000178">
    <property type="entry name" value="serine/threonine-protein kinase PBS1-like"/>
    <property type="match status" value="1"/>
</dbReference>
<name>A0A368QAG5_SETIT</name>
<evidence type="ECO:0000256" key="11">
    <source>
        <dbReference type="ARBA" id="ARBA00023180"/>
    </source>
</evidence>
<keyword evidence="9 14" id="KW-1133">Transmembrane helix</keyword>
<dbReference type="Pfam" id="PF07714">
    <property type="entry name" value="PK_Tyr_Ser-Thr"/>
    <property type="match status" value="1"/>
</dbReference>
<evidence type="ECO:0000256" key="3">
    <source>
        <dbReference type="ARBA" id="ARBA00022679"/>
    </source>
</evidence>
<evidence type="ECO:0000313" key="16">
    <source>
        <dbReference type="EMBL" id="RCV14975.1"/>
    </source>
</evidence>
<dbReference type="PROSITE" id="PS00107">
    <property type="entry name" value="PROTEIN_KINASE_ATP"/>
    <property type="match status" value="1"/>
</dbReference>
<accession>A0A368QAG5</accession>
<gene>
    <name evidence="16" type="ORF">SETIT_3G021600v2</name>
</gene>
<dbReference type="InterPro" id="IPR017441">
    <property type="entry name" value="Protein_kinase_ATP_BS"/>
</dbReference>
<feature type="transmembrane region" description="Helical" evidence="14">
    <location>
        <begin position="6"/>
        <end position="24"/>
    </location>
</feature>
<feature type="binding site" evidence="12">
    <location>
        <position position="128"/>
    </location>
    <ligand>
        <name>ATP</name>
        <dbReference type="ChEBI" id="CHEBI:30616"/>
    </ligand>
</feature>
<evidence type="ECO:0000256" key="10">
    <source>
        <dbReference type="ARBA" id="ARBA00023136"/>
    </source>
</evidence>
<keyword evidence="7" id="KW-0418">Kinase</keyword>
<dbReference type="OrthoDB" id="4062651at2759"/>
<comment type="subcellular location">
    <subcellularLocation>
        <location evidence="1">Membrane</location>
        <topology evidence="1">Single-pass type I membrane protein</topology>
    </subcellularLocation>
</comment>
<dbReference type="PROSITE" id="PS50011">
    <property type="entry name" value="PROTEIN_KINASE_DOM"/>
    <property type="match status" value="1"/>
</dbReference>
<reference evidence="16" key="2">
    <citation type="submission" date="2015-07" db="EMBL/GenBank/DDBJ databases">
        <authorList>
            <person name="Noorani M."/>
        </authorList>
    </citation>
    <scope>NUCLEOTIDE SEQUENCE</scope>
    <source>
        <strain evidence="16">Yugu1</strain>
    </source>
</reference>
<evidence type="ECO:0000256" key="4">
    <source>
        <dbReference type="ARBA" id="ARBA00022692"/>
    </source>
</evidence>
<evidence type="ECO:0000256" key="2">
    <source>
        <dbReference type="ARBA" id="ARBA00022527"/>
    </source>
</evidence>
<keyword evidence="4 14" id="KW-0812">Transmembrane</keyword>
<evidence type="ECO:0000259" key="15">
    <source>
        <dbReference type="PROSITE" id="PS50011"/>
    </source>
</evidence>
<evidence type="ECO:0000256" key="5">
    <source>
        <dbReference type="ARBA" id="ARBA00022729"/>
    </source>
</evidence>
<evidence type="ECO:0000256" key="12">
    <source>
        <dbReference type="PROSITE-ProRule" id="PRU10141"/>
    </source>
</evidence>
<dbReference type="PANTHER" id="PTHR27009">
    <property type="entry name" value="RUST RESISTANCE KINASE LR10-RELATED"/>
    <property type="match status" value="1"/>
</dbReference>
<keyword evidence="3" id="KW-0808">Transferase</keyword>
<dbReference type="InterPro" id="IPR000719">
    <property type="entry name" value="Prot_kinase_dom"/>
</dbReference>
<proteinExistence type="inferred from homology"/>
<keyword evidence="5" id="KW-0732">Signal</keyword>
<dbReference type="STRING" id="4555.A0A368QAG5"/>
<protein>
    <recommendedName>
        <fullName evidence="15">Protein kinase domain-containing protein</fullName>
    </recommendedName>
</protein>
<evidence type="ECO:0000256" key="9">
    <source>
        <dbReference type="ARBA" id="ARBA00022989"/>
    </source>
</evidence>
<dbReference type="PROSITE" id="PS00108">
    <property type="entry name" value="PROTEIN_KINASE_ST"/>
    <property type="match status" value="1"/>
</dbReference>
<evidence type="ECO:0000256" key="1">
    <source>
        <dbReference type="ARBA" id="ARBA00004479"/>
    </source>
</evidence>
<dbReference type="InterPro" id="IPR011009">
    <property type="entry name" value="Kinase-like_dom_sf"/>
</dbReference>
<dbReference type="GO" id="GO:0016020">
    <property type="term" value="C:membrane"/>
    <property type="evidence" value="ECO:0007669"/>
    <property type="project" value="UniProtKB-SubCell"/>
</dbReference>
<evidence type="ECO:0000256" key="7">
    <source>
        <dbReference type="ARBA" id="ARBA00022777"/>
    </source>
</evidence>
<keyword evidence="6 12" id="KW-0547">Nucleotide-binding</keyword>
<keyword evidence="10 14" id="KW-0472">Membrane</keyword>
<dbReference type="FunFam" id="1.10.510.10:FF:000537">
    <property type="entry name" value="Putative receptor-like protein kinase"/>
    <property type="match status" value="1"/>
</dbReference>
<dbReference type="Gene3D" id="3.30.200.20">
    <property type="entry name" value="Phosphorylase Kinase, domain 1"/>
    <property type="match status" value="1"/>
</dbReference>
<dbReference type="EMBL" id="CM003530">
    <property type="protein sequence ID" value="RCV14975.1"/>
    <property type="molecule type" value="Genomic_DNA"/>
</dbReference>
<dbReference type="Gene3D" id="1.10.510.10">
    <property type="entry name" value="Transferase(Phosphotransferase) domain 1"/>
    <property type="match status" value="1"/>
</dbReference>